<dbReference type="InterPro" id="IPR001138">
    <property type="entry name" value="Zn2Cys6_DnaBD"/>
</dbReference>
<dbReference type="SUPFAM" id="SSF57701">
    <property type="entry name" value="Zn2/Cys6 DNA-binding domain"/>
    <property type="match status" value="1"/>
</dbReference>
<dbReference type="GO" id="GO:0000981">
    <property type="term" value="F:DNA-binding transcription factor activity, RNA polymerase II-specific"/>
    <property type="evidence" value="ECO:0007669"/>
    <property type="project" value="InterPro"/>
</dbReference>
<dbReference type="InParanoid" id="A0A165CDU8"/>
<reference evidence="3 4" key="1">
    <citation type="journal article" date="2016" name="Mol. Biol. Evol.">
        <title>Comparative Genomics of Early-Diverging Mushroom-Forming Fungi Provides Insights into the Origins of Lignocellulose Decay Capabilities.</title>
        <authorList>
            <person name="Nagy L.G."/>
            <person name="Riley R."/>
            <person name="Tritt A."/>
            <person name="Adam C."/>
            <person name="Daum C."/>
            <person name="Floudas D."/>
            <person name="Sun H."/>
            <person name="Yadav J.S."/>
            <person name="Pangilinan J."/>
            <person name="Larsson K.H."/>
            <person name="Matsuura K."/>
            <person name="Barry K."/>
            <person name="Labutti K."/>
            <person name="Kuo R."/>
            <person name="Ohm R.A."/>
            <person name="Bhattacharya S.S."/>
            <person name="Shirouzu T."/>
            <person name="Yoshinaga Y."/>
            <person name="Martin F.M."/>
            <person name="Grigoriev I.V."/>
            <person name="Hibbett D.S."/>
        </authorList>
    </citation>
    <scope>NUCLEOTIDE SEQUENCE [LARGE SCALE GENOMIC DNA]</scope>
    <source>
        <strain evidence="3 4">HHB12733</strain>
    </source>
</reference>
<dbReference type="PROSITE" id="PS50048">
    <property type="entry name" value="ZN2_CY6_FUNGAL_2"/>
    <property type="match status" value="1"/>
</dbReference>
<dbReference type="Pfam" id="PF00172">
    <property type="entry name" value="Zn_clus"/>
    <property type="match status" value="1"/>
</dbReference>
<dbReference type="CDD" id="cd00067">
    <property type="entry name" value="GAL4"/>
    <property type="match status" value="1"/>
</dbReference>
<evidence type="ECO:0000259" key="2">
    <source>
        <dbReference type="PROSITE" id="PS50048"/>
    </source>
</evidence>
<keyword evidence="4" id="KW-1185">Reference proteome</keyword>
<feature type="compositionally biased region" description="Polar residues" evidence="1">
    <location>
        <begin position="72"/>
        <end position="89"/>
    </location>
</feature>
<evidence type="ECO:0000256" key="1">
    <source>
        <dbReference type="SAM" id="MobiDB-lite"/>
    </source>
</evidence>
<dbReference type="GO" id="GO:0008270">
    <property type="term" value="F:zinc ion binding"/>
    <property type="evidence" value="ECO:0007669"/>
    <property type="project" value="InterPro"/>
</dbReference>
<dbReference type="PROSITE" id="PS00463">
    <property type="entry name" value="ZN2_CY6_FUNGAL_1"/>
    <property type="match status" value="1"/>
</dbReference>
<dbReference type="Proteomes" id="UP000076842">
    <property type="component" value="Unassembled WGS sequence"/>
</dbReference>
<organism evidence="3 4">
    <name type="scientific">Calocera cornea HHB12733</name>
    <dbReference type="NCBI Taxonomy" id="1353952"/>
    <lineage>
        <taxon>Eukaryota</taxon>
        <taxon>Fungi</taxon>
        <taxon>Dikarya</taxon>
        <taxon>Basidiomycota</taxon>
        <taxon>Agaricomycotina</taxon>
        <taxon>Dacrymycetes</taxon>
        <taxon>Dacrymycetales</taxon>
        <taxon>Dacrymycetaceae</taxon>
        <taxon>Calocera</taxon>
    </lineage>
</organism>
<dbReference type="AlphaFoldDB" id="A0A165CDU8"/>
<feature type="compositionally biased region" description="Basic residues" evidence="1">
    <location>
        <begin position="25"/>
        <end position="36"/>
    </location>
</feature>
<evidence type="ECO:0000313" key="4">
    <source>
        <dbReference type="Proteomes" id="UP000076842"/>
    </source>
</evidence>
<proteinExistence type="predicted"/>
<dbReference type="InterPro" id="IPR036864">
    <property type="entry name" value="Zn2-C6_fun-type_DNA-bd_sf"/>
</dbReference>
<evidence type="ECO:0000313" key="3">
    <source>
        <dbReference type="EMBL" id="KZT50639.1"/>
    </source>
</evidence>
<feature type="region of interest" description="Disordered" evidence="1">
    <location>
        <begin position="62"/>
        <end position="123"/>
    </location>
</feature>
<gene>
    <name evidence="3" type="ORF">CALCODRAFT_504480</name>
</gene>
<feature type="domain" description="Zn(2)-C6 fungal-type" evidence="2">
    <location>
        <begin position="32"/>
        <end position="64"/>
    </location>
</feature>
<dbReference type="Gene3D" id="4.10.240.10">
    <property type="entry name" value="Zn(2)-C6 fungal-type DNA-binding domain"/>
    <property type="match status" value="1"/>
</dbReference>
<name>A0A165CDU8_9BASI</name>
<feature type="compositionally biased region" description="Gly residues" evidence="1">
    <location>
        <begin position="8"/>
        <end position="21"/>
    </location>
</feature>
<feature type="region of interest" description="Disordered" evidence="1">
    <location>
        <begin position="1"/>
        <end position="36"/>
    </location>
</feature>
<protein>
    <recommendedName>
        <fullName evidence="2">Zn(2)-C6 fungal-type domain-containing protein</fullName>
    </recommendedName>
</protein>
<dbReference type="EMBL" id="KV424155">
    <property type="protein sequence ID" value="KZT50639.1"/>
    <property type="molecule type" value="Genomic_DNA"/>
</dbReference>
<accession>A0A165CDU8</accession>
<sequence length="123" mass="12669">MLHVQHNGGPGGGGEGPGDNPGGRHVSHSKKACNHCRSMKKRCRTVNGFDRCARCIKAGQACDFSGTDGRQRTTNSYGQPNGPAQASNNPAGATQPPAPAQDHQDDNAGSTSENDGSLGGQDE</sequence>